<keyword evidence="3" id="KW-0808">Transferase</keyword>
<dbReference type="InterPro" id="IPR005150">
    <property type="entry name" value="Cellulose_synth"/>
</dbReference>
<feature type="transmembrane region" description="Helical" evidence="12">
    <location>
        <begin position="54"/>
        <end position="72"/>
    </location>
</feature>
<protein>
    <recommendedName>
        <fullName evidence="15">Cellulose synthase-like protein E1</fullName>
    </recommendedName>
</protein>
<dbReference type="EMBL" id="JAAWWB010000001">
    <property type="protein sequence ID" value="KAG6793632.1"/>
    <property type="molecule type" value="Genomic_DNA"/>
</dbReference>
<keyword evidence="8" id="KW-0961">Cell wall biogenesis/degradation</keyword>
<evidence type="ECO:0000256" key="2">
    <source>
        <dbReference type="ARBA" id="ARBA00022676"/>
    </source>
</evidence>
<evidence type="ECO:0000256" key="7">
    <source>
        <dbReference type="ARBA" id="ARBA00023136"/>
    </source>
</evidence>
<sequence length="648" mass="74040">MRSEKKYVPPLFETKRARGLVFFRSFAVTLFVGICLILFYRVSNIPRDGEEGRWVWIGLLGAELWFGFYWVLTQALRWNQVHRLTFKDRLSQRYEKDLPRVDIFVCTADPVIEPPVMVMNTVLSVMAYDYPPEKLAIYLSDDAGSDLTFYALLEASRFAKQWLPYCKKFDVQPRSPAAYFVSKSPTGDGGGQSQTMDLMAIKIRVSSKISNGQIVLNLDCDMCSNDPLTVRDALCFFMDEEKSHDIAFVQFPQWFANVTKNDLYSSSLRVITNVEFHGTDGYGGPLYVGTGCFHRRDTLCGREFSQDSKIEWKKHNDHRRQQSVHELEEETKTLASCTYEQNTKWGDEMGLKYGCPVEDVITGLSIQCKGWKSAYFNPERKAFLGLAPTTLPQVLVQHKRWSEGDFQILLSKYSPAWYAHGRISLGLQLGYCCYCFWAPNCLATLYYSIVPSLFLLKGISLFPQVSSPWLLPFAYVIFAKYTYSLVEFLWAGGTVLGWWNDQRIWLYKRTSSYLFATIDTVLKTLGFGDTAFVITDKVADEDVSQRYEKEMMEFGATSPMFEVLSTLAMLNLFCLVGAVKKVIMNYSIHRLHETMPLQILLCGVLVLVNLPLYQGLLLRKDKGRMPCSVTVKSSLVALLVCTTFSFLL</sequence>
<proteinExistence type="predicted"/>
<keyword evidence="5 12" id="KW-1133">Transmembrane helix</keyword>
<comment type="subcellular location">
    <subcellularLocation>
        <location evidence="1">Golgi apparatus membrane</location>
        <topology evidence="1">Multi-pass membrane protein</topology>
    </subcellularLocation>
</comment>
<keyword evidence="7 12" id="KW-0472">Membrane</keyword>
<dbReference type="FunFam" id="3.90.550.10:FF:000138">
    <property type="entry name" value="Cellulose synthase isolog"/>
    <property type="match status" value="1"/>
</dbReference>
<organism evidence="13 14">
    <name type="scientific">Populus tomentosa</name>
    <name type="common">Chinese white poplar</name>
    <dbReference type="NCBI Taxonomy" id="118781"/>
    <lineage>
        <taxon>Eukaryota</taxon>
        <taxon>Viridiplantae</taxon>
        <taxon>Streptophyta</taxon>
        <taxon>Embryophyta</taxon>
        <taxon>Tracheophyta</taxon>
        <taxon>Spermatophyta</taxon>
        <taxon>Magnoliopsida</taxon>
        <taxon>eudicotyledons</taxon>
        <taxon>Gunneridae</taxon>
        <taxon>Pentapetalae</taxon>
        <taxon>rosids</taxon>
        <taxon>fabids</taxon>
        <taxon>Malpighiales</taxon>
        <taxon>Salicaceae</taxon>
        <taxon>Saliceae</taxon>
        <taxon>Populus</taxon>
    </lineage>
</organism>
<feature type="binding site" evidence="11">
    <location>
        <position position="113"/>
    </location>
    <ligand>
        <name>UDP-alpha-D-glucose</name>
        <dbReference type="ChEBI" id="CHEBI:58885"/>
    </ligand>
</feature>
<feature type="transmembrane region" description="Helical" evidence="12">
    <location>
        <begin position="21"/>
        <end position="42"/>
    </location>
</feature>
<feature type="transmembrane region" description="Helical" evidence="12">
    <location>
        <begin position="595"/>
        <end position="617"/>
    </location>
</feature>
<evidence type="ECO:0000256" key="10">
    <source>
        <dbReference type="PIRSR" id="PIRSR605150-1"/>
    </source>
</evidence>
<evidence type="ECO:0000256" key="11">
    <source>
        <dbReference type="PIRSR" id="PIRSR605150-2"/>
    </source>
</evidence>
<evidence type="ECO:0000256" key="6">
    <source>
        <dbReference type="ARBA" id="ARBA00023034"/>
    </source>
</evidence>
<evidence type="ECO:0000256" key="8">
    <source>
        <dbReference type="ARBA" id="ARBA00023316"/>
    </source>
</evidence>
<dbReference type="GO" id="GO:0030244">
    <property type="term" value="P:cellulose biosynthetic process"/>
    <property type="evidence" value="ECO:0007669"/>
    <property type="project" value="InterPro"/>
</dbReference>
<evidence type="ECO:0000313" key="14">
    <source>
        <dbReference type="Proteomes" id="UP000886885"/>
    </source>
</evidence>
<comment type="function">
    <text evidence="9">Thought to be a Golgi-localized beta-glycan synthase that polymerize the backbones of noncellulosic polysaccharides (hemicelluloses) of plant cell wall.</text>
</comment>
<keyword evidence="14" id="KW-1185">Reference proteome</keyword>
<name>A0A8X8IXS9_POPTO</name>
<evidence type="ECO:0000256" key="12">
    <source>
        <dbReference type="SAM" id="Phobius"/>
    </source>
</evidence>
<reference evidence="13" key="1">
    <citation type="journal article" date="2020" name="bioRxiv">
        <title>Hybrid origin of Populus tomentosa Carr. identified through genome sequencing and phylogenomic analysis.</title>
        <authorList>
            <person name="An X."/>
            <person name="Gao K."/>
            <person name="Chen Z."/>
            <person name="Li J."/>
            <person name="Yang X."/>
            <person name="Yang X."/>
            <person name="Zhou J."/>
            <person name="Guo T."/>
            <person name="Zhao T."/>
            <person name="Huang S."/>
            <person name="Miao D."/>
            <person name="Khan W.U."/>
            <person name="Rao P."/>
            <person name="Ye M."/>
            <person name="Lei B."/>
            <person name="Liao W."/>
            <person name="Wang J."/>
            <person name="Ji L."/>
            <person name="Li Y."/>
            <person name="Guo B."/>
            <person name="Mustafa N.S."/>
            <person name="Li S."/>
            <person name="Yun Q."/>
            <person name="Keller S.R."/>
            <person name="Mao J."/>
            <person name="Zhang R."/>
            <person name="Strauss S.H."/>
        </authorList>
    </citation>
    <scope>NUCLEOTIDE SEQUENCE</scope>
    <source>
        <strain evidence="13">GM15</strain>
        <tissue evidence="13">Leaf</tissue>
    </source>
</reference>
<evidence type="ECO:0000256" key="5">
    <source>
        <dbReference type="ARBA" id="ARBA00022989"/>
    </source>
</evidence>
<feature type="active site" evidence="10">
    <location>
        <position position="359"/>
    </location>
</feature>
<feature type="transmembrane region" description="Helical" evidence="12">
    <location>
        <begin position="469"/>
        <end position="499"/>
    </location>
</feature>
<keyword evidence="2" id="KW-0328">Glycosyltransferase</keyword>
<dbReference type="Proteomes" id="UP000886885">
    <property type="component" value="Chromosome 1A"/>
</dbReference>
<comment type="caution">
    <text evidence="13">The sequence shown here is derived from an EMBL/GenBank/DDBJ whole genome shotgun (WGS) entry which is preliminary data.</text>
</comment>
<feature type="binding site" evidence="11">
    <location>
        <position position="142"/>
    </location>
    <ligand>
        <name>UDP-alpha-D-glucose</name>
        <dbReference type="ChEBI" id="CHEBI:58885"/>
    </ligand>
</feature>
<feature type="transmembrane region" description="Helical" evidence="12">
    <location>
        <begin position="429"/>
        <end position="449"/>
    </location>
</feature>
<evidence type="ECO:0000256" key="1">
    <source>
        <dbReference type="ARBA" id="ARBA00004653"/>
    </source>
</evidence>
<feature type="transmembrane region" description="Helical" evidence="12">
    <location>
        <begin position="561"/>
        <end position="583"/>
    </location>
</feature>
<evidence type="ECO:0000313" key="13">
    <source>
        <dbReference type="EMBL" id="KAG6793632.1"/>
    </source>
</evidence>
<evidence type="ECO:0000256" key="4">
    <source>
        <dbReference type="ARBA" id="ARBA00022692"/>
    </source>
</evidence>
<gene>
    <name evidence="13" type="ORF">POTOM_002847</name>
</gene>
<keyword evidence="4 12" id="KW-0812">Transmembrane</keyword>
<dbReference type="GO" id="GO:0000139">
    <property type="term" value="C:Golgi membrane"/>
    <property type="evidence" value="ECO:0007669"/>
    <property type="project" value="UniProtKB-SubCell"/>
</dbReference>
<accession>A0A8X8IXS9</accession>
<evidence type="ECO:0000256" key="3">
    <source>
        <dbReference type="ARBA" id="ARBA00022679"/>
    </source>
</evidence>
<dbReference type="PANTHER" id="PTHR13301">
    <property type="entry name" value="X-BOX TRANSCRIPTION FACTOR-RELATED"/>
    <property type="match status" value="1"/>
</dbReference>
<dbReference type="GO" id="GO:0071555">
    <property type="term" value="P:cell wall organization"/>
    <property type="evidence" value="ECO:0007669"/>
    <property type="project" value="UniProtKB-KW"/>
</dbReference>
<dbReference type="GO" id="GO:0016760">
    <property type="term" value="F:cellulose synthase (UDP-forming) activity"/>
    <property type="evidence" value="ECO:0007669"/>
    <property type="project" value="InterPro"/>
</dbReference>
<feature type="active site" evidence="10">
    <location>
        <position position="142"/>
    </location>
</feature>
<keyword evidence="6" id="KW-0333">Golgi apparatus</keyword>
<evidence type="ECO:0008006" key="15">
    <source>
        <dbReference type="Google" id="ProtNLM"/>
    </source>
</evidence>
<dbReference type="Pfam" id="PF03552">
    <property type="entry name" value="Cellulose_synt"/>
    <property type="match status" value="3"/>
</dbReference>
<dbReference type="OrthoDB" id="1929172at2759"/>
<dbReference type="AlphaFoldDB" id="A0A8X8IXS9"/>
<evidence type="ECO:0000256" key="9">
    <source>
        <dbReference type="ARBA" id="ARBA00037405"/>
    </source>
</evidence>